<feature type="domain" description="Multidrug resistance protein MdtA-like C-terminal permuted SH3" evidence="4">
    <location>
        <begin position="289"/>
        <end position="346"/>
    </location>
</feature>
<comment type="similarity">
    <text evidence="1">Belongs to the membrane fusion protein (MFP) (TC 8.A.1) family.</text>
</comment>
<sequence length="362" mass="37331">MNGVVNGLLRGAGAGVIALGVAACQPSAPPAERQPTLVEVETVQTTDYAKSQVLTGSVEARSETPQAFLIGGKLTELLVEVGDHVEEGQVLARLAPAEQQADVEAATAALEASQSQLDQAQATLDRQTSLFDQGLITRGAFEGSQTALETARNARDSAQAQLATAQQGLAYATLRASASGIITHRQFEPDEVVQAGAPVVMLAEDGPRDAVIEVQETAIAGRDRSLAVDVALLSDPSSVVGGRVREVSPVLDAQTGTITTKIELSDTPAGFSLGAPVTVTLAGQPQPRIVLPWSALWLQDGSPSVWIVGADDTVSVEPVTVDAYGTGVVVIADGLSEGQVVVTKGTKLLTPGQTVEPMESAS</sequence>
<dbReference type="Gene3D" id="2.40.420.20">
    <property type="match status" value="1"/>
</dbReference>
<evidence type="ECO:0000256" key="2">
    <source>
        <dbReference type="SAM" id="Coils"/>
    </source>
</evidence>
<dbReference type="InterPro" id="IPR006143">
    <property type="entry name" value="RND_pump_MFP"/>
</dbReference>
<dbReference type="Pfam" id="PF25967">
    <property type="entry name" value="RND-MFP_C"/>
    <property type="match status" value="1"/>
</dbReference>
<evidence type="ECO:0000259" key="4">
    <source>
        <dbReference type="Pfam" id="PF25967"/>
    </source>
</evidence>
<keyword evidence="6" id="KW-1185">Reference proteome</keyword>
<dbReference type="GO" id="GO:1990281">
    <property type="term" value="C:efflux pump complex"/>
    <property type="evidence" value="ECO:0007669"/>
    <property type="project" value="TreeGrafter"/>
</dbReference>
<dbReference type="EMBL" id="JACYFU010000004">
    <property type="protein sequence ID" value="MBD8066939.1"/>
    <property type="molecule type" value="Genomic_DNA"/>
</dbReference>
<dbReference type="SUPFAM" id="SSF111369">
    <property type="entry name" value="HlyD-like secretion proteins"/>
    <property type="match status" value="1"/>
</dbReference>
<dbReference type="Pfam" id="PF25881">
    <property type="entry name" value="HH_YBHG"/>
    <property type="match status" value="1"/>
</dbReference>
<organism evidence="5 6">
    <name type="scientific">Devosia oryzisoli</name>
    <dbReference type="NCBI Taxonomy" id="2774138"/>
    <lineage>
        <taxon>Bacteria</taxon>
        <taxon>Pseudomonadati</taxon>
        <taxon>Pseudomonadota</taxon>
        <taxon>Alphaproteobacteria</taxon>
        <taxon>Hyphomicrobiales</taxon>
        <taxon>Devosiaceae</taxon>
        <taxon>Devosia</taxon>
    </lineage>
</organism>
<evidence type="ECO:0000313" key="5">
    <source>
        <dbReference type="EMBL" id="MBD8066939.1"/>
    </source>
</evidence>
<dbReference type="RefSeq" id="WP_191777518.1">
    <property type="nucleotide sequence ID" value="NZ_JACYFU010000004.1"/>
</dbReference>
<dbReference type="GO" id="GO:0015562">
    <property type="term" value="F:efflux transmembrane transporter activity"/>
    <property type="evidence" value="ECO:0007669"/>
    <property type="project" value="TreeGrafter"/>
</dbReference>
<evidence type="ECO:0000313" key="6">
    <source>
        <dbReference type="Proteomes" id="UP000654108"/>
    </source>
</evidence>
<gene>
    <name evidence="5" type="ORF">IC608_15810</name>
</gene>
<feature type="coiled-coil region" evidence="2">
    <location>
        <begin position="103"/>
        <end position="168"/>
    </location>
</feature>
<dbReference type="InterPro" id="IPR058627">
    <property type="entry name" value="MdtA-like_C"/>
</dbReference>
<evidence type="ECO:0000259" key="3">
    <source>
        <dbReference type="Pfam" id="PF25881"/>
    </source>
</evidence>
<keyword evidence="2" id="KW-0175">Coiled coil</keyword>
<name>A0A927FYE5_9HYPH</name>
<feature type="domain" description="YbhG-like alpha-helical hairpin" evidence="3">
    <location>
        <begin position="100"/>
        <end position="171"/>
    </location>
</feature>
<comment type="caution">
    <text evidence="5">The sequence shown here is derived from an EMBL/GenBank/DDBJ whole genome shotgun (WGS) entry which is preliminary data.</text>
</comment>
<dbReference type="InterPro" id="IPR059052">
    <property type="entry name" value="HH_YbhG-like"/>
</dbReference>
<protein>
    <submittedName>
        <fullName evidence="5">Efflux RND transporter periplasmic adaptor subunit</fullName>
    </submittedName>
</protein>
<dbReference type="PANTHER" id="PTHR30469">
    <property type="entry name" value="MULTIDRUG RESISTANCE PROTEIN MDTA"/>
    <property type="match status" value="1"/>
</dbReference>
<dbReference type="AlphaFoldDB" id="A0A927FYE5"/>
<reference evidence="5" key="1">
    <citation type="submission" date="2020-09" db="EMBL/GenBank/DDBJ databases">
        <title>Genome seq and assembly of Devosia sp.</title>
        <authorList>
            <person name="Chhetri G."/>
        </authorList>
    </citation>
    <scope>NUCLEOTIDE SEQUENCE</scope>
    <source>
        <strain evidence="5">PTR5</strain>
    </source>
</reference>
<accession>A0A927FYE5</accession>
<evidence type="ECO:0000256" key="1">
    <source>
        <dbReference type="ARBA" id="ARBA00009477"/>
    </source>
</evidence>
<dbReference type="Gene3D" id="1.10.287.470">
    <property type="entry name" value="Helix hairpin bin"/>
    <property type="match status" value="1"/>
</dbReference>
<dbReference type="NCBIfam" id="TIGR01730">
    <property type="entry name" value="RND_mfp"/>
    <property type="match status" value="1"/>
</dbReference>
<dbReference type="PANTHER" id="PTHR30469:SF38">
    <property type="entry name" value="HLYD FAMILY SECRETION PROTEIN"/>
    <property type="match status" value="1"/>
</dbReference>
<dbReference type="Proteomes" id="UP000654108">
    <property type="component" value="Unassembled WGS sequence"/>
</dbReference>
<proteinExistence type="inferred from homology"/>
<dbReference type="Gene3D" id="2.40.30.170">
    <property type="match status" value="1"/>
</dbReference>
<dbReference type="Gene3D" id="2.40.50.100">
    <property type="match status" value="1"/>
</dbReference>